<evidence type="ECO:0000313" key="3">
    <source>
        <dbReference type="Proteomes" id="UP000887116"/>
    </source>
</evidence>
<organism evidence="2 3">
    <name type="scientific">Trichonephila clavata</name>
    <name type="common">Joro spider</name>
    <name type="synonym">Nephila clavata</name>
    <dbReference type="NCBI Taxonomy" id="2740835"/>
    <lineage>
        <taxon>Eukaryota</taxon>
        <taxon>Metazoa</taxon>
        <taxon>Ecdysozoa</taxon>
        <taxon>Arthropoda</taxon>
        <taxon>Chelicerata</taxon>
        <taxon>Arachnida</taxon>
        <taxon>Araneae</taxon>
        <taxon>Araneomorphae</taxon>
        <taxon>Entelegynae</taxon>
        <taxon>Araneoidea</taxon>
        <taxon>Nephilidae</taxon>
        <taxon>Trichonephila</taxon>
    </lineage>
</organism>
<comment type="caution">
    <text evidence="2">The sequence shown here is derived from an EMBL/GenBank/DDBJ whole genome shotgun (WGS) entry which is preliminary data.</text>
</comment>
<dbReference type="EMBL" id="BMAO01016750">
    <property type="protein sequence ID" value="GFR10875.1"/>
    <property type="molecule type" value="Genomic_DNA"/>
</dbReference>
<evidence type="ECO:0000313" key="2">
    <source>
        <dbReference type="EMBL" id="GFR10875.1"/>
    </source>
</evidence>
<proteinExistence type="predicted"/>
<gene>
    <name evidence="2" type="ORF">TNCT_719181</name>
</gene>
<reference evidence="2" key="1">
    <citation type="submission" date="2020-07" db="EMBL/GenBank/DDBJ databases">
        <title>Multicomponent nature underlies the extraordinary mechanical properties of spider dragline silk.</title>
        <authorList>
            <person name="Kono N."/>
            <person name="Nakamura H."/>
            <person name="Mori M."/>
            <person name="Yoshida Y."/>
            <person name="Ohtoshi R."/>
            <person name="Malay A.D."/>
            <person name="Moran D.A.P."/>
            <person name="Tomita M."/>
            <person name="Numata K."/>
            <person name="Arakawa K."/>
        </authorList>
    </citation>
    <scope>NUCLEOTIDE SEQUENCE</scope>
</reference>
<accession>A0A8X6ITK3</accession>
<dbReference type="AlphaFoldDB" id="A0A8X6ITK3"/>
<name>A0A8X6ITK3_TRICU</name>
<keyword evidence="3" id="KW-1185">Reference proteome</keyword>
<dbReference type="Proteomes" id="UP000887116">
    <property type="component" value="Unassembled WGS sequence"/>
</dbReference>
<feature type="region of interest" description="Disordered" evidence="1">
    <location>
        <begin position="1"/>
        <end position="41"/>
    </location>
</feature>
<protein>
    <submittedName>
        <fullName evidence="2">Uncharacterized protein</fullName>
    </submittedName>
</protein>
<sequence>MQMLALEPYANSGPGTLRKSALRPYANAGSGPMQMLAPTQIRPGTLCSPGLRNSAGTCNASPGSLQMRPSLLPGPYANAGRPYAAGPGIYAMQA</sequence>
<evidence type="ECO:0000256" key="1">
    <source>
        <dbReference type="SAM" id="MobiDB-lite"/>
    </source>
</evidence>